<dbReference type="Pfam" id="PF04082">
    <property type="entry name" value="Fungal_trans"/>
    <property type="match status" value="1"/>
</dbReference>
<feature type="region of interest" description="Disordered" evidence="6">
    <location>
        <begin position="1"/>
        <end position="20"/>
    </location>
</feature>
<protein>
    <submittedName>
        <fullName evidence="8">Acetamidase regulatory protein</fullName>
    </submittedName>
</protein>
<keyword evidence="1" id="KW-0862">Zinc</keyword>
<evidence type="ECO:0000256" key="2">
    <source>
        <dbReference type="ARBA" id="ARBA00023015"/>
    </source>
</evidence>
<name>A0A0N1HD01_9EURO</name>
<keyword evidence="4" id="KW-0804">Transcription</keyword>
<evidence type="ECO:0000259" key="7">
    <source>
        <dbReference type="SMART" id="SM00906"/>
    </source>
</evidence>
<dbReference type="EMBL" id="LFJN01000007">
    <property type="protein sequence ID" value="KPI42382.1"/>
    <property type="molecule type" value="Genomic_DNA"/>
</dbReference>
<dbReference type="GeneID" id="28742256"/>
<feature type="region of interest" description="Disordered" evidence="6">
    <location>
        <begin position="509"/>
        <end position="557"/>
    </location>
</feature>
<keyword evidence="9" id="KW-1185">Reference proteome</keyword>
<dbReference type="PANTHER" id="PTHR47171:SF2">
    <property type="entry name" value="TRANSCRIPTION FACTOR, PUTATIVE-RELATED"/>
    <property type="match status" value="1"/>
</dbReference>
<dbReference type="OrthoDB" id="10251155at2759"/>
<accession>A0A0N1HD01</accession>
<dbReference type="GO" id="GO:0003677">
    <property type="term" value="F:DNA binding"/>
    <property type="evidence" value="ECO:0007669"/>
    <property type="project" value="UniProtKB-KW"/>
</dbReference>
<feature type="domain" description="Xylanolytic transcriptional activator regulatory" evidence="7">
    <location>
        <begin position="221"/>
        <end position="294"/>
    </location>
</feature>
<dbReference type="AlphaFoldDB" id="A0A0N1HD01"/>
<evidence type="ECO:0000256" key="5">
    <source>
        <dbReference type="ARBA" id="ARBA00023242"/>
    </source>
</evidence>
<dbReference type="VEuPathDB" id="FungiDB:AB675_9809"/>
<dbReference type="Proteomes" id="UP000038010">
    <property type="component" value="Unassembled WGS sequence"/>
</dbReference>
<dbReference type="STRING" id="1664694.A0A0N1HD01"/>
<keyword evidence="2" id="KW-0805">Transcription regulation</keyword>
<keyword evidence="5" id="KW-0539">Nucleus</keyword>
<organism evidence="8 9">
    <name type="scientific">Cyphellophora attinorum</name>
    <dbReference type="NCBI Taxonomy" id="1664694"/>
    <lineage>
        <taxon>Eukaryota</taxon>
        <taxon>Fungi</taxon>
        <taxon>Dikarya</taxon>
        <taxon>Ascomycota</taxon>
        <taxon>Pezizomycotina</taxon>
        <taxon>Eurotiomycetes</taxon>
        <taxon>Chaetothyriomycetidae</taxon>
        <taxon>Chaetothyriales</taxon>
        <taxon>Cyphellophoraceae</taxon>
        <taxon>Cyphellophora</taxon>
    </lineage>
</organism>
<sequence length="627" mass="69206">MAVGGSTASSNGGIITKGRARAEEHARSIYEPPNGLPYHPAPFNIPLDDKDVSAPLLFIGQQNPLAASPGTTANAQASLHDEFHNASFMTRSAILGDDFPGIDHNNAEQPVRQHTLSETELQVLNIYRAFDLPELPLRQSLLEASPKDNEASLLLLQAVLLVGSLMRPDTVDKKLLDSYYQRVKALINSGYERNPLNILATMCLIQWYTPHAARDVSTDTARYWASCALGIAQQIGLHRQPERSQPDYGLRRRIWWTLYIRDSLMATAHGRPRMMSSDDMLSPSIDDFDDPDDLRAKIFVAYTEITTILYDLCNFLLKKKPSSDERSQIAQRLLNFCRSLPDGLRLQDADGWQLSPENAASIAASNLTFRLLQAMHLREQTRYLSSAFAFYGLVSAIPHLSSLRIAGLRAEADVALDVIEKFMDKLGTVRPAAANNLRNIRAIRKAINSKNHAGAKTTRPSDSIHDQASLNAASEMLGHLYGPQATTNLQNISTILNTSVFEAAPQHLPADVQQPQQQQQQMVPPLPTNASASGSQQPTPTNPTNHNNHHQIPPLQHHSSMPFQQVYPLPDLNGMSVNGSLFGGDAGAAGGAHIADFGEGFSPIMTSHFQENTWMRNWIDDLQLFPE</sequence>
<evidence type="ECO:0000256" key="6">
    <source>
        <dbReference type="SAM" id="MobiDB-lite"/>
    </source>
</evidence>
<evidence type="ECO:0000313" key="8">
    <source>
        <dbReference type="EMBL" id="KPI42382.1"/>
    </source>
</evidence>
<evidence type="ECO:0000313" key="9">
    <source>
        <dbReference type="Proteomes" id="UP000038010"/>
    </source>
</evidence>
<dbReference type="CDD" id="cd12148">
    <property type="entry name" value="fungal_TF_MHR"/>
    <property type="match status" value="1"/>
</dbReference>
<feature type="compositionally biased region" description="Low complexity" evidence="6">
    <location>
        <begin position="536"/>
        <end position="546"/>
    </location>
</feature>
<proteinExistence type="predicted"/>
<dbReference type="GO" id="GO:0006351">
    <property type="term" value="P:DNA-templated transcription"/>
    <property type="evidence" value="ECO:0007669"/>
    <property type="project" value="InterPro"/>
</dbReference>
<gene>
    <name evidence="8" type="ORF">AB675_9809</name>
</gene>
<dbReference type="InterPro" id="IPR052073">
    <property type="entry name" value="Amide_Lactam_Regulators"/>
</dbReference>
<keyword evidence="3" id="KW-0238">DNA-binding</keyword>
<feature type="compositionally biased region" description="Polar residues" evidence="6">
    <location>
        <begin position="1"/>
        <end position="13"/>
    </location>
</feature>
<dbReference type="InterPro" id="IPR007219">
    <property type="entry name" value="XnlR_reg_dom"/>
</dbReference>
<dbReference type="SMART" id="SM00906">
    <property type="entry name" value="Fungal_trans"/>
    <property type="match status" value="1"/>
</dbReference>
<dbReference type="PANTHER" id="PTHR47171">
    <property type="entry name" value="FARA-RELATED"/>
    <property type="match status" value="1"/>
</dbReference>
<dbReference type="GO" id="GO:0008270">
    <property type="term" value="F:zinc ion binding"/>
    <property type="evidence" value="ECO:0007669"/>
    <property type="project" value="InterPro"/>
</dbReference>
<evidence type="ECO:0000256" key="4">
    <source>
        <dbReference type="ARBA" id="ARBA00023163"/>
    </source>
</evidence>
<evidence type="ECO:0000256" key="1">
    <source>
        <dbReference type="ARBA" id="ARBA00022833"/>
    </source>
</evidence>
<dbReference type="RefSeq" id="XP_018002345.1">
    <property type="nucleotide sequence ID" value="XM_018150376.1"/>
</dbReference>
<reference evidence="8 9" key="1">
    <citation type="submission" date="2015-06" db="EMBL/GenBank/DDBJ databases">
        <title>Draft genome of the ant-associated black yeast Phialophora attae CBS 131958.</title>
        <authorList>
            <person name="Moreno L.F."/>
            <person name="Stielow B.J."/>
            <person name="de Hoog S."/>
            <person name="Vicente V.A."/>
            <person name="Weiss V.A."/>
            <person name="de Vries M."/>
            <person name="Cruz L.M."/>
            <person name="Souza E.M."/>
        </authorList>
    </citation>
    <scope>NUCLEOTIDE SEQUENCE [LARGE SCALE GENOMIC DNA]</scope>
    <source>
        <strain evidence="8 9">CBS 131958</strain>
    </source>
</reference>
<evidence type="ECO:0000256" key="3">
    <source>
        <dbReference type="ARBA" id="ARBA00023125"/>
    </source>
</evidence>
<comment type="caution">
    <text evidence="8">The sequence shown here is derived from an EMBL/GenBank/DDBJ whole genome shotgun (WGS) entry which is preliminary data.</text>
</comment>